<proteinExistence type="predicted"/>
<sequence length="278" mass="32230">MEPIPLLYITGILMNANGCRPKKLKVGGMEIRSKRKDIRQQVIRDNNPDIIFIQESDIVLRNICTWSFPHRCYQSIGGQKAGIIFDALTFTECTAEHPQERIRQIYEYRKFTLNENLSSASLLDRMQAVILQTKGPCIRKFLFVSWHGPHKLERNLKIKMLKDLKYLVSLYLLENDIPVVIGGDFNLDLSKENLFQRPFPPVFDPHVIPNAQFVLCDYLKLDHRPKKIDYIITSRTLTNVSCKPIDVWEHLLVKYPSLPLAYHTAVLDHDSLSVQFPI</sequence>
<accession>A0A6J8F0C1</accession>
<keyword evidence="3" id="KW-1185">Reference proteome</keyword>
<dbReference type="OrthoDB" id="6162116at2759"/>
<reference evidence="2 3" key="1">
    <citation type="submission" date="2020-06" db="EMBL/GenBank/DDBJ databases">
        <authorList>
            <person name="Li R."/>
            <person name="Bekaert M."/>
        </authorList>
    </citation>
    <scope>NUCLEOTIDE SEQUENCE [LARGE SCALE GENOMIC DNA]</scope>
    <source>
        <strain evidence="3">wild</strain>
    </source>
</reference>
<evidence type="ECO:0000313" key="2">
    <source>
        <dbReference type="EMBL" id="CAC5425235.1"/>
    </source>
</evidence>
<feature type="domain" description="Endonuclease/exonuclease/phosphatase" evidence="1">
    <location>
        <begin position="41"/>
        <end position="246"/>
    </location>
</feature>
<gene>
    <name evidence="2" type="ORF">MCOR_57078</name>
</gene>
<dbReference type="InterPro" id="IPR005135">
    <property type="entry name" value="Endo/exonuclease/phosphatase"/>
</dbReference>
<dbReference type="Pfam" id="PF03372">
    <property type="entry name" value="Exo_endo_phos"/>
    <property type="match status" value="1"/>
</dbReference>
<dbReference type="SUPFAM" id="SSF56219">
    <property type="entry name" value="DNase I-like"/>
    <property type="match status" value="1"/>
</dbReference>
<name>A0A6J8F0C1_MYTCO</name>
<dbReference type="InterPro" id="IPR036691">
    <property type="entry name" value="Endo/exonu/phosph_ase_sf"/>
</dbReference>
<dbReference type="AlphaFoldDB" id="A0A6J8F0C1"/>
<dbReference type="Proteomes" id="UP000507470">
    <property type="component" value="Unassembled WGS sequence"/>
</dbReference>
<evidence type="ECO:0000313" key="3">
    <source>
        <dbReference type="Proteomes" id="UP000507470"/>
    </source>
</evidence>
<dbReference type="EMBL" id="CACVKT020010229">
    <property type="protein sequence ID" value="CAC5425235.1"/>
    <property type="molecule type" value="Genomic_DNA"/>
</dbReference>
<evidence type="ECO:0000259" key="1">
    <source>
        <dbReference type="Pfam" id="PF03372"/>
    </source>
</evidence>
<dbReference type="Gene3D" id="3.60.10.10">
    <property type="entry name" value="Endonuclease/exonuclease/phosphatase"/>
    <property type="match status" value="1"/>
</dbReference>
<organism evidence="2 3">
    <name type="scientific">Mytilus coruscus</name>
    <name type="common">Sea mussel</name>
    <dbReference type="NCBI Taxonomy" id="42192"/>
    <lineage>
        <taxon>Eukaryota</taxon>
        <taxon>Metazoa</taxon>
        <taxon>Spiralia</taxon>
        <taxon>Lophotrochozoa</taxon>
        <taxon>Mollusca</taxon>
        <taxon>Bivalvia</taxon>
        <taxon>Autobranchia</taxon>
        <taxon>Pteriomorphia</taxon>
        <taxon>Mytilida</taxon>
        <taxon>Mytiloidea</taxon>
        <taxon>Mytilidae</taxon>
        <taxon>Mytilinae</taxon>
        <taxon>Mytilus</taxon>
    </lineage>
</organism>
<protein>
    <recommendedName>
        <fullName evidence="1">Endonuclease/exonuclease/phosphatase domain-containing protein</fullName>
    </recommendedName>
</protein>
<dbReference type="GO" id="GO:0003824">
    <property type="term" value="F:catalytic activity"/>
    <property type="evidence" value="ECO:0007669"/>
    <property type="project" value="InterPro"/>
</dbReference>